<evidence type="ECO:0000256" key="3">
    <source>
        <dbReference type="ARBA" id="ARBA00022490"/>
    </source>
</evidence>
<feature type="region of interest" description="Pyrophosphorylase" evidence="17">
    <location>
        <begin position="1"/>
        <end position="232"/>
    </location>
</feature>
<keyword evidence="4 17" id="KW-0808">Transferase</keyword>
<dbReference type="Pfam" id="PF12804">
    <property type="entry name" value="NTP_transf_3"/>
    <property type="match status" value="1"/>
</dbReference>
<evidence type="ECO:0000313" key="19">
    <source>
        <dbReference type="EMBL" id="SEH51309.1"/>
    </source>
</evidence>
<evidence type="ECO:0000256" key="11">
    <source>
        <dbReference type="ARBA" id="ARBA00023268"/>
    </source>
</evidence>
<dbReference type="HAMAP" id="MF_01631">
    <property type="entry name" value="GlmU"/>
    <property type="match status" value="1"/>
</dbReference>
<feature type="binding site" evidence="17">
    <location>
        <position position="442"/>
    </location>
    <ligand>
        <name>acetyl-CoA</name>
        <dbReference type="ChEBI" id="CHEBI:57288"/>
    </ligand>
</feature>
<keyword evidence="11 17" id="KW-0511">Multifunctional enzyme</keyword>
<evidence type="ECO:0000256" key="6">
    <source>
        <dbReference type="ARBA" id="ARBA00022723"/>
    </source>
</evidence>
<feature type="binding site" evidence="17">
    <location>
        <position position="141"/>
    </location>
    <ligand>
        <name>UDP-N-acetyl-alpha-D-glucosamine</name>
        <dbReference type="ChEBI" id="CHEBI:57705"/>
    </ligand>
</feature>
<evidence type="ECO:0000256" key="7">
    <source>
        <dbReference type="ARBA" id="ARBA00022737"/>
    </source>
</evidence>
<comment type="function">
    <text evidence="16 17">Catalyzes the last two sequential reactions in the de novo biosynthetic pathway for UDP-N-acetylglucosamine (UDP-GlcNAc). The C-terminal domain catalyzes the transfer of acetyl group from acetyl coenzyme A to glucosamine-1-phosphate (GlcN-1-P) to produce N-acetylglucosamine-1-phosphate (GlcNAc-1-P), which is converted into UDP-GlcNAc by the transfer of uridine 5-monophosphate (from uridine 5-triphosphate), a reaction catalyzed by the N-terminal domain.</text>
</comment>
<feature type="binding site" evidence="17">
    <location>
        <position position="172"/>
    </location>
    <ligand>
        <name>UDP-N-acetyl-alpha-D-glucosamine</name>
        <dbReference type="ChEBI" id="CHEBI:57705"/>
    </ligand>
</feature>
<evidence type="ECO:0000256" key="13">
    <source>
        <dbReference type="ARBA" id="ARBA00023316"/>
    </source>
</evidence>
<feature type="binding site" evidence="17">
    <location>
        <position position="74"/>
    </location>
    <ligand>
        <name>UDP-N-acetyl-alpha-D-glucosamine</name>
        <dbReference type="ChEBI" id="CHEBI:57705"/>
    </ligand>
</feature>
<comment type="caution">
    <text evidence="17">Lacks conserved residue(s) required for the propagation of feature annotation.</text>
</comment>
<evidence type="ECO:0000256" key="14">
    <source>
        <dbReference type="ARBA" id="ARBA00048247"/>
    </source>
</evidence>
<comment type="subcellular location">
    <subcellularLocation>
        <location evidence="17">Cytoplasm</location>
    </subcellularLocation>
</comment>
<feature type="binding site" evidence="17">
    <location>
        <position position="335"/>
    </location>
    <ligand>
        <name>UDP-N-acetyl-alpha-D-glucosamine</name>
        <dbReference type="ChEBI" id="CHEBI:57705"/>
    </ligand>
</feature>
<dbReference type="GO" id="GO:0071555">
    <property type="term" value="P:cell wall organization"/>
    <property type="evidence" value="ECO:0007669"/>
    <property type="project" value="UniProtKB-KW"/>
</dbReference>
<dbReference type="CDD" id="cd02540">
    <property type="entry name" value="GT2_GlmU_N_bac"/>
    <property type="match status" value="1"/>
</dbReference>
<sequence length="464" mass="49443">MPVTAIVLAAGEGTRMKSRHPKVMHRMLGKPLAWWAVNSARKAGIERIVLVVGNGSDEVRSYFSADKDVEFVEQTERLGTGHAVRVVRDALGGFGGPVVVLSGDSPLVRPETIEALVAKSTSEHNACTVLTMTPPDVTGYGRVQTDESDAVQGIIEHKDCTPEQREKLLECNSGVYCFCGRRLSQNIDKVGNDNVQGEYYLTDMVGIYVGMGEPVACVHCDDYSELLGVNSRIQLAQATKIMQRRINEGLMARGVTMLDPDQVWVGPEATIGQDCVLLPQTFVWGKTSVGCDCTIGPNSRLENATVGNGCTVDETIIVDSSIDDDVNCGPRAYLRGGTHFCKGAKAGTHVELKNSTVGEGSKVPHLSYIGDTTMGAGVNIGGGSITCNYDGVHKNKTFIGDGAFIGSDTMMVAPVSIGADAITGASSCITKDVPAGALAIERSDEKIIAGYAAKRRERLEKGNK</sequence>
<accession>A0A1H9PKG4</accession>
<dbReference type="AlphaFoldDB" id="A0A1H9PKG4"/>
<dbReference type="GO" id="GO:0016020">
    <property type="term" value="C:membrane"/>
    <property type="evidence" value="ECO:0007669"/>
    <property type="project" value="GOC"/>
</dbReference>
<dbReference type="Proteomes" id="UP000199135">
    <property type="component" value="Unassembled WGS sequence"/>
</dbReference>
<dbReference type="InterPro" id="IPR038009">
    <property type="entry name" value="GlmU_C_LbH"/>
</dbReference>
<keyword evidence="9 17" id="KW-0133">Cell shape</keyword>
<dbReference type="CDD" id="cd03353">
    <property type="entry name" value="LbH_GlmU_C"/>
    <property type="match status" value="1"/>
</dbReference>
<comment type="similarity">
    <text evidence="2 17">In the N-terminal section; belongs to the N-acetylglucosamine-1-phosphate uridyltransferase family.</text>
</comment>
<feature type="binding site" evidence="17">
    <location>
        <position position="407"/>
    </location>
    <ligand>
        <name>acetyl-CoA</name>
        <dbReference type="ChEBI" id="CHEBI:57288"/>
    </ligand>
</feature>
<evidence type="ECO:0000256" key="2">
    <source>
        <dbReference type="ARBA" id="ARBA00007947"/>
    </source>
</evidence>
<evidence type="ECO:0000259" key="18">
    <source>
        <dbReference type="Pfam" id="PF12804"/>
    </source>
</evidence>
<comment type="similarity">
    <text evidence="1 17">In the C-terminal section; belongs to the transferase hexapeptide repeat family.</text>
</comment>
<feature type="binding site" evidence="17">
    <location>
        <begin position="388"/>
        <end position="389"/>
    </location>
    <ligand>
        <name>acetyl-CoA</name>
        <dbReference type="ChEBI" id="CHEBI:57288"/>
    </ligand>
</feature>
<evidence type="ECO:0000256" key="1">
    <source>
        <dbReference type="ARBA" id="ARBA00007707"/>
    </source>
</evidence>
<feature type="binding site" evidence="17">
    <location>
        <position position="425"/>
    </location>
    <ligand>
        <name>acetyl-CoA</name>
        <dbReference type="ChEBI" id="CHEBI:57288"/>
    </ligand>
</feature>
<dbReference type="UniPathway" id="UPA00973"/>
<comment type="catalytic activity">
    <reaction evidence="14 17">
        <text>alpha-D-glucosamine 1-phosphate + acetyl-CoA = N-acetyl-alpha-D-glucosamine 1-phosphate + CoA + H(+)</text>
        <dbReference type="Rhea" id="RHEA:13725"/>
        <dbReference type="ChEBI" id="CHEBI:15378"/>
        <dbReference type="ChEBI" id="CHEBI:57287"/>
        <dbReference type="ChEBI" id="CHEBI:57288"/>
        <dbReference type="ChEBI" id="CHEBI:57776"/>
        <dbReference type="ChEBI" id="CHEBI:58516"/>
        <dbReference type="EC" id="2.3.1.157"/>
    </reaction>
</comment>
<dbReference type="GO" id="GO:0000287">
    <property type="term" value="F:magnesium ion binding"/>
    <property type="evidence" value="ECO:0007669"/>
    <property type="project" value="UniProtKB-UniRule"/>
</dbReference>
<keyword evidence="22" id="KW-1185">Reference proteome</keyword>
<dbReference type="GO" id="GO:0008360">
    <property type="term" value="P:regulation of cell shape"/>
    <property type="evidence" value="ECO:0007669"/>
    <property type="project" value="UniProtKB-KW"/>
</dbReference>
<dbReference type="InterPro" id="IPR011004">
    <property type="entry name" value="Trimer_LpxA-like_sf"/>
</dbReference>
<reference evidence="21 22" key="1">
    <citation type="submission" date="2016-10" db="EMBL/GenBank/DDBJ databases">
        <authorList>
            <person name="Varghese N."/>
            <person name="Submissions S."/>
        </authorList>
    </citation>
    <scope>NUCLEOTIDE SEQUENCE [LARGE SCALE GENOMIC DNA]</scope>
    <source>
        <strain evidence="21">KHGC19</strain>
        <strain evidence="19 22">WCP15</strain>
    </source>
</reference>
<feature type="binding site" evidence="17">
    <location>
        <begin position="102"/>
        <end position="104"/>
    </location>
    <ligand>
        <name>UDP-N-acetyl-alpha-D-glucosamine</name>
        <dbReference type="ChEBI" id="CHEBI:57705"/>
    </ligand>
</feature>
<protein>
    <recommendedName>
        <fullName evidence="17">Bifunctional protein GlmU</fullName>
    </recommendedName>
    <domain>
        <recommendedName>
            <fullName evidence="17">UDP-N-acetylglucosamine pyrophosphorylase</fullName>
            <ecNumber evidence="17">2.7.7.23</ecNumber>
        </recommendedName>
        <alternativeName>
            <fullName evidence="17">N-acetylglucosamine-1-phosphate uridyltransferase</fullName>
        </alternativeName>
    </domain>
    <domain>
        <recommendedName>
            <fullName evidence="17">Glucosamine-1-phosphate N-acetyltransferase</fullName>
            <ecNumber evidence="17">2.3.1.157</ecNumber>
        </recommendedName>
    </domain>
</protein>
<comment type="subunit">
    <text evidence="17">Homotrimer.</text>
</comment>
<keyword evidence="3 17" id="KW-0963">Cytoplasm</keyword>
<dbReference type="InterPro" id="IPR029044">
    <property type="entry name" value="Nucleotide-diphossugar_trans"/>
</dbReference>
<dbReference type="GO" id="GO:0006048">
    <property type="term" value="P:UDP-N-acetylglucosamine biosynthetic process"/>
    <property type="evidence" value="ECO:0007669"/>
    <property type="project" value="UniProtKB-UniPathway"/>
</dbReference>
<dbReference type="InterPro" id="IPR050065">
    <property type="entry name" value="GlmU-like"/>
</dbReference>
<dbReference type="GO" id="GO:0003977">
    <property type="term" value="F:UDP-N-acetylglucosamine diphosphorylase activity"/>
    <property type="evidence" value="ECO:0007669"/>
    <property type="project" value="UniProtKB-UniRule"/>
</dbReference>
<reference evidence="20" key="2">
    <citation type="submission" date="2016-10" db="EMBL/GenBank/DDBJ databases">
        <authorList>
            <person name="de Groot N.N."/>
        </authorList>
    </citation>
    <scope>NUCLEOTIDE SEQUENCE [LARGE SCALE GENOMIC DNA]</scope>
    <source>
        <strain evidence="20">KHGC19</strain>
    </source>
</reference>
<dbReference type="Gene3D" id="2.160.10.10">
    <property type="entry name" value="Hexapeptide repeat proteins"/>
    <property type="match status" value="1"/>
</dbReference>
<feature type="binding site" evidence="17">
    <location>
        <position position="104"/>
    </location>
    <ligand>
        <name>Mg(2+)</name>
        <dbReference type="ChEBI" id="CHEBI:18420"/>
    </ligand>
</feature>
<dbReference type="GO" id="GO:0009252">
    <property type="term" value="P:peptidoglycan biosynthetic process"/>
    <property type="evidence" value="ECO:0007669"/>
    <property type="project" value="UniProtKB-UniRule"/>
</dbReference>
<evidence type="ECO:0000256" key="17">
    <source>
        <dbReference type="HAMAP-Rule" id="MF_01631"/>
    </source>
</evidence>
<keyword evidence="13 17" id="KW-0961">Cell wall biogenesis/degradation</keyword>
<feature type="active site" description="Proton acceptor" evidence="17">
    <location>
        <position position="365"/>
    </location>
</feature>
<keyword evidence="7 17" id="KW-0677">Repeat</keyword>
<evidence type="ECO:0000256" key="12">
    <source>
        <dbReference type="ARBA" id="ARBA00023315"/>
    </source>
</evidence>
<name>A0A1H9PKG4_9ACTN</name>
<feature type="binding site" evidence="17">
    <location>
        <position position="379"/>
    </location>
    <ligand>
        <name>UDP-N-acetyl-alpha-D-glucosamine</name>
        <dbReference type="ChEBI" id="CHEBI:57705"/>
    </ligand>
</feature>
<dbReference type="Proteomes" id="UP000199128">
    <property type="component" value="Unassembled WGS sequence"/>
</dbReference>
<dbReference type="GO" id="GO:0009245">
    <property type="term" value="P:lipid A biosynthetic process"/>
    <property type="evidence" value="ECO:0007669"/>
    <property type="project" value="UniProtKB-UniRule"/>
</dbReference>
<evidence type="ECO:0000256" key="8">
    <source>
        <dbReference type="ARBA" id="ARBA00022842"/>
    </source>
</evidence>
<dbReference type="EMBL" id="FNWT01000004">
    <property type="protein sequence ID" value="SEH51309.1"/>
    <property type="molecule type" value="Genomic_DNA"/>
</dbReference>
<feature type="binding site" evidence="17">
    <location>
        <begin position="8"/>
        <end position="11"/>
    </location>
    <ligand>
        <name>UDP-N-acetyl-alpha-D-glucosamine</name>
        <dbReference type="ChEBI" id="CHEBI:57705"/>
    </ligand>
</feature>
<dbReference type="GO" id="GO:0019134">
    <property type="term" value="F:glucosamine-1-phosphate N-acetyltransferase activity"/>
    <property type="evidence" value="ECO:0007669"/>
    <property type="project" value="UniProtKB-UniRule"/>
</dbReference>
<feature type="binding site" evidence="17">
    <location>
        <position position="22"/>
    </location>
    <ligand>
        <name>UDP-N-acetyl-alpha-D-glucosamine</name>
        <dbReference type="ChEBI" id="CHEBI:57705"/>
    </ligand>
</feature>
<dbReference type="GO" id="GO:0000902">
    <property type="term" value="P:cell morphogenesis"/>
    <property type="evidence" value="ECO:0007669"/>
    <property type="project" value="UniProtKB-UniRule"/>
</dbReference>
<keyword evidence="5 17" id="KW-0548">Nucleotidyltransferase</keyword>
<evidence type="ECO:0000256" key="4">
    <source>
        <dbReference type="ARBA" id="ARBA00022679"/>
    </source>
</evidence>
<evidence type="ECO:0000313" key="21">
    <source>
        <dbReference type="Proteomes" id="UP000199128"/>
    </source>
</evidence>
<dbReference type="InterPro" id="IPR025877">
    <property type="entry name" value="MobA-like_NTP_Trfase"/>
</dbReference>
<dbReference type="PANTHER" id="PTHR43584:SF3">
    <property type="entry name" value="BIFUNCTIONAL PROTEIN GLMU"/>
    <property type="match status" value="1"/>
</dbReference>
<dbReference type="SUPFAM" id="SSF51161">
    <property type="entry name" value="Trimeric LpxA-like enzymes"/>
    <property type="match status" value="1"/>
</dbReference>
<feature type="binding site" evidence="17">
    <location>
        <position position="353"/>
    </location>
    <ligand>
        <name>UDP-N-acetyl-alpha-D-glucosamine</name>
        <dbReference type="ChEBI" id="CHEBI:57705"/>
    </ligand>
</feature>
<keyword evidence="12 17" id="KW-0012">Acyltransferase</keyword>
<feature type="region of interest" description="Linker" evidence="17">
    <location>
        <begin position="233"/>
        <end position="253"/>
    </location>
</feature>
<feature type="domain" description="MobA-like NTP transferase" evidence="18">
    <location>
        <begin position="5"/>
        <end position="131"/>
    </location>
</feature>
<keyword evidence="8 17" id="KW-0460">Magnesium</keyword>
<comment type="pathway">
    <text evidence="17">Nucleotide-sugar biosynthesis; UDP-N-acetyl-alpha-D-glucosamine biosynthesis; N-acetyl-alpha-D-glucosamine 1-phosphate from alpha-D-glucosamine 6-phosphate (route II): step 2/2.</text>
</comment>
<dbReference type="RefSeq" id="WP_078687497.1">
    <property type="nucleotide sequence ID" value="NZ_FNWT01000004.1"/>
</dbReference>
<dbReference type="GO" id="GO:0005737">
    <property type="term" value="C:cytoplasm"/>
    <property type="evidence" value="ECO:0007669"/>
    <property type="project" value="UniProtKB-SubCell"/>
</dbReference>
<keyword evidence="6 17" id="KW-0479">Metal-binding</keyword>
<evidence type="ECO:0000313" key="20">
    <source>
        <dbReference type="EMBL" id="SER48698.1"/>
    </source>
</evidence>
<gene>
    <name evidence="17" type="primary">glmU</name>
    <name evidence="20" type="ORF">SAMN05216446_1025</name>
    <name evidence="19" type="ORF">SAMN05216447_10482</name>
</gene>
<feature type="binding site" evidence="17">
    <location>
        <position position="230"/>
    </location>
    <ligand>
        <name>Mg(2+)</name>
        <dbReference type="ChEBI" id="CHEBI:18420"/>
    </ligand>
</feature>
<feature type="binding site" evidence="17">
    <location>
        <position position="156"/>
    </location>
    <ligand>
        <name>UDP-N-acetyl-alpha-D-glucosamine</name>
        <dbReference type="ChEBI" id="CHEBI:57705"/>
    </ligand>
</feature>
<feature type="region of interest" description="N-acetyltransferase" evidence="17">
    <location>
        <begin position="254"/>
        <end position="464"/>
    </location>
</feature>
<dbReference type="EMBL" id="FOGP01000003">
    <property type="protein sequence ID" value="SER48698.1"/>
    <property type="molecule type" value="Genomic_DNA"/>
</dbReference>
<dbReference type="SUPFAM" id="SSF53448">
    <property type="entry name" value="Nucleotide-diphospho-sugar transferases"/>
    <property type="match status" value="1"/>
</dbReference>
<comment type="pathway">
    <text evidence="17">Bacterial outer membrane biogenesis; LPS lipid A biosynthesis.</text>
</comment>
<dbReference type="PANTHER" id="PTHR43584">
    <property type="entry name" value="NUCLEOTIDYL TRANSFERASE"/>
    <property type="match status" value="1"/>
</dbReference>
<feature type="binding site" evidence="17">
    <location>
        <begin position="79"/>
        <end position="80"/>
    </location>
    <ligand>
        <name>UDP-N-acetyl-alpha-D-glucosamine</name>
        <dbReference type="ChEBI" id="CHEBI:57705"/>
    </ligand>
</feature>
<dbReference type="UniPathway" id="UPA00113">
    <property type="reaction ID" value="UER00532"/>
</dbReference>
<feature type="binding site" evidence="17">
    <location>
        <position position="368"/>
    </location>
    <ligand>
        <name>UDP-N-acetyl-alpha-D-glucosamine</name>
        <dbReference type="ChEBI" id="CHEBI:57705"/>
    </ligand>
</feature>
<evidence type="ECO:0000256" key="5">
    <source>
        <dbReference type="ARBA" id="ARBA00022695"/>
    </source>
</evidence>
<dbReference type="EC" id="2.7.7.23" evidence="17"/>
<comment type="pathway">
    <text evidence="17">Nucleotide-sugar biosynthesis; UDP-N-acetyl-alpha-D-glucosamine biosynthesis; UDP-N-acetyl-alpha-D-glucosamine from N-acetyl-alpha-D-glucosamine 1-phosphate: step 1/1.</text>
</comment>
<organism evidence="20 21">
    <name type="scientific">Parafannyhessea umbonata</name>
    <dbReference type="NCBI Taxonomy" id="604330"/>
    <lineage>
        <taxon>Bacteria</taxon>
        <taxon>Bacillati</taxon>
        <taxon>Actinomycetota</taxon>
        <taxon>Coriobacteriia</taxon>
        <taxon>Coriobacteriales</taxon>
        <taxon>Atopobiaceae</taxon>
        <taxon>Parafannyhessea</taxon>
    </lineage>
</organism>
<comment type="catalytic activity">
    <reaction evidence="15 17">
        <text>N-acetyl-alpha-D-glucosamine 1-phosphate + UTP + H(+) = UDP-N-acetyl-alpha-D-glucosamine + diphosphate</text>
        <dbReference type="Rhea" id="RHEA:13509"/>
        <dbReference type="ChEBI" id="CHEBI:15378"/>
        <dbReference type="ChEBI" id="CHEBI:33019"/>
        <dbReference type="ChEBI" id="CHEBI:46398"/>
        <dbReference type="ChEBI" id="CHEBI:57705"/>
        <dbReference type="ChEBI" id="CHEBI:57776"/>
        <dbReference type="EC" id="2.7.7.23"/>
    </reaction>
</comment>
<dbReference type="NCBIfam" id="TIGR01173">
    <property type="entry name" value="glmU"/>
    <property type="match status" value="1"/>
</dbReference>
<proteinExistence type="inferred from homology"/>
<feature type="binding site" evidence="17">
    <location>
        <position position="230"/>
    </location>
    <ligand>
        <name>UDP-N-acetyl-alpha-D-glucosamine</name>
        <dbReference type="ChEBI" id="CHEBI:57705"/>
    </ligand>
</feature>
<keyword evidence="10 17" id="KW-0573">Peptidoglycan synthesis</keyword>
<evidence type="ECO:0000256" key="9">
    <source>
        <dbReference type="ARBA" id="ARBA00022960"/>
    </source>
</evidence>
<evidence type="ECO:0000256" key="10">
    <source>
        <dbReference type="ARBA" id="ARBA00022984"/>
    </source>
</evidence>
<evidence type="ECO:0000256" key="15">
    <source>
        <dbReference type="ARBA" id="ARBA00048493"/>
    </source>
</evidence>
<dbReference type="InterPro" id="IPR005882">
    <property type="entry name" value="Bifunctional_GlmU"/>
</dbReference>
<dbReference type="Gene3D" id="3.90.550.10">
    <property type="entry name" value="Spore Coat Polysaccharide Biosynthesis Protein SpsA, Chain A"/>
    <property type="match status" value="1"/>
</dbReference>
<dbReference type="EC" id="2.3.1.157" evidence="17"/>
<evidence type="ECO:0000313" key="22">
    <source>
        <dbReference type="Proteomes" id="UP000199135"/>
    </source>
</evidence>
<comment type="cofactor">
    <cofactor evidence="17">
        <name>Mg(2+)</name>
        <dbReference type="ChEBI" id="CHEBI:18420"/>
    </cofactor>
    <text evidence="17">Binds 1 Mg(2+) ion per subunit.</text>
</comment>
<evidence type="ECO:0000256" key="16">
    <source>
        <dbReference type="ARBA" id="ARBA00049628"/>
    </source>
</evidence>